<evidence type="ECO:0000313" key="4">
    <source>
        <dbReference type="Proteomes" id="UP000245783"/>
    </source>
</evidence>
<feature type="compositionally biased region" description="Basic and acidic residues" evidence="1">
    <location>
        <begin position="287"/>
        <end position="300"/>
    </location>
</feature>
<dbReference type="InParanoid" id="A0A316VRN4"/>
<dbReference type="InterPro" id="IPR036020">
    <property type="entry name" value="WW_dom_sf"/>
</dbReference>
<feature type="compositionally biased region" description="Polar residues" evidence="1">
    <location>
        <begin position="309"/>
        <end position="319"/>
    </location>
</feature>
<keyword evidence="4" id="KW-1185">Reference proteome</keyword>
<dbReference type="EMBL" id="KZ819423">
    <property type="protein sequence ID" value="PWN40257.1"/>
    <property type="molecule type" value="Genomic_DNA"/>
</dbReference>
<feature type="compositionally biased region" description="Polar residues" evidence="1">
    <location>
        <begin position="30"/>
        <end position="77"/>
    </location>
</feature>
<organism evidence="3 4">
    <name type="scientific">Ceraceosorus guamensis</name>
    <dbReference type="NCBI Taxonomy" id="1522189"/>
    <lineage>
        <taxon>Eukaryota</taxon>
        <taxon>Fungi</taxon>
        <taxon>Dikarya</taxon>
        <taxon>Basidiomycota</taxon>
        <taxon>Ustilaginomycotina</taxon>
        <taxon>Exobasidiomycetes</taxon>
        <taxon>Ceraceosorales</taxon>
        <taxon>Ceraceosoraceae</taxon>
        <taxon>Ceraceosorus</taxon>
    </lineage>
</organism>
<dbReference type="SMART" id="SM00456">
    <property type="entry name" value="WW"/>
    <property type="match status" value="1"/>
</dbReference>
<dbReference type="Pfam" id="PF00397">
    <property type="entry name" value="WW"/>
    <property type="match status" value="1"/>
</dbReference>
<dbReference type="InterPro" id="IPR001202">
    <property type="entry name" value="WW_dom"/>
</dbReference>
<dbReference type="PROSITE" id="PS01159">
    <property type="entry name" value="WW_DOMAIN_1"/>
    <property type="match status" value="1"/>
</dbReference>
<dbReference type="OrthoDB" id="2444812at2759"/>
<dbReference type="Gene3D" id="2.20.70.10">
    <property type="match status" value="1"/>
</dbReference>
<dbReference type="SUPFAM" id="SSF51045">
    <property type="entry name" value="WW domain"/>
    <property type="match status" value="1"/>
</dbReference>
<feature type="compositionally biased region" description="Acidic residues" evidence="1">
    <location>
        <begin position="1"/>
        <end position="16"/>
    </location>
</feature>
<feature type="region of interest" description="Disordered" evidence="1">
    <location>
        <begin position="196"/>
        <end position="340"/>
    </location>
</feature>
<dbReference type="Proteomes" id="UP000245783">
    <property type="component" value="Unassembled WGS sequence"/>
</dbReference>
<feature type="domain" description="WW" evidence="2">
    <location>
        <begin position="171"/>
        <end position="205"/>
    </location>
</feature>
<proteinExistence type="predicted"/>
<feature type="compositionally biased region" description="Polar residues" evidence="1">
    <location>
        <begin position="267"/>
        <end position="283"/>
    </location>
</feature>
<feature type="region of interest" description="Disordered" evidence="1">
    <location>
        <begin position="1"/>
        <end position="175"/>
    </location>
</feature>
<dbReference type="AlphaFoldDB" id="A0A316VRN4"/>
<dbReference type="GeneID" id="37036480"/>
<evidence type="ECO:0000259" key="2">
    <source>
        <dbReference type="PROSITE" id="PS50020"/>
    </source>
</evidence>
<feature type="compositionally biased region" description="Basic and acidic residues" evidence="1">
    <location>
        <begin position="248"/>
        <end position="258"/>
    </location>
</feature>
<accession>A0A316VRN4</accession>
<evidence type="ECO:0000313" key="3">
    <source>
        <dbReference type="EMBL" id="PWN40257.1"/>
    </source>
</evidence>
<feature type="compositionally biased region" description="Basic and acidic residues" evidence="1">
    <location>
        <begin position="227"/>
        <end position="238"/>
    </location>
</feature>
<protein>
    <recommendedName>
        <fullName evidence="2">WW domain-containing protein</fullName>
    </recommendedName>
</protein>
<dbReference type="RefSeq" id="XP_025367417.1">
    <property type="nucleotide sequence ID" value="XM_025514610.1"/>
</dbReference>
<sequence length="372" mass="39904">MYAEEDQLDFGEEDVVDAAPAAEEEAPVHLSSSRPSSKTGETTSSSQPRLVDSDPNSSSAVDVGSGPSSTAKPSTAAESKGEDERFKEAVDAPVGSLLSRMSDRPVADEQLAKRIDEAQPPLGSTTAWERSAEVGKRQVKASPGRREDVSFAKQSDAQGADSPSRPIASKKSLPEGWEAVASRTGGDTYFFNSITGESQWDVPQAPATNSALRAEKEVTQDTVDLSEADRRLHADSSKRVTASVAPSPEDRPRRDARDAPQILSIKGSASRSRQLSPNSLQQQQRKRGLEQLDKRAHDSASEAGLSIRGASSASTTQRSVEVPSELPFNSEHLTSSLSTDREGLESVCRSRWTGRSADSRLLCASHNLCQSR</sequence>
<evidence type="ECO:0000256" key="1">
    <source>
        <dbReference type="SAM" id="MobiDB-lite"/>
    </source>
</evidence>
<feature type="compositionally biased region" description="Basic and acidic residues" evidence="1">
    <location>
        <begin position="79"/>
        <end position="90"/>
    </location>
</feature>
<feature type="compositionally biased region" description="Basic and acidic residues" evidence="1">
    <location>
        <begin position="101"/>
        <end position="117"/>
    </location>
</feature>
<name>A0A316VRN4_9BASI</name>
<reference evidence="3 4" key="1">
    <citation type="journal article" date="2018" name="Mol. Biol. Evol.">
        <title>Broad Genomic Sampling Reveals a Smut Pathogenic Ancestry of the Fungal Clade Ustilaginomycotina.</title>
        <authorList>
            <person name="Kijpornyongpan T."/>
            <person name="Mondo S.J."/>
            <person name="Barry K."/>
            <person name="Sandor L."/>
            <person name="Lee J."/>
            <person name="Lipzen A."/>
            <person name="Pangilinan J."/>
            <person name="LaButti K."/>
            <person name="Hainaut M."/>
            <person name="Henrissat B."/>
            <person name="Grigoriev I.V."/>
            <person name="Spatafora J.W."/>
            <person name="Aime M.C."/>
        </authorList>
    </citation>
    <scope>NUCLEOTIDE SEQUENCE [LARGE SCALE GENOMIC DNA]</scope>
    <source>
        <strain evidence="3 4">MCA 4658</strain>
    </source>
</reference>
<dbReference type="CDD" id="cd00201">
    <property type="entry name" value="WW"/>
    <property type="match status" value="1"/>
</dbReference>
<gene>
    <name evidence="3" type="ORF">IE81DRAFT_325730</name>
</gene>
<dbReference type="PROSITE" id="PS50020">
    <property type="entry name" value="WW_DOMAIN_2"/>
    <property type="match status" value="1"/>
</dbReference>